<sequence length="63" mass="7029">MTKIYKPLLYAIAIFLLVLLMHYMRSGMLEPVQAFSLGGFFMLGLALGVLGDLVEQGQHDLRS</sequence>
<evidence type="ECO:0000313" key="3">
    <source>
        <dbReference type="Proteomes" id="UP000321926"/>
    </source>
</evidence>
<proteinExistence type="predicted"/>
<dbReference type="Proteomes" id="UP000321926">
    <property type="component" value="Unassembled WGS sequence"/>
</dbReference>
<feature type="transmembrane region" description="Helical" evidence="1">
    <location>
        <begin position="7"/>
        <end position="24"/>
    </location>
</feature>
<dbReference type="RefSeq" id="WP_147923347.1">
    <property type="nucleotide sequence ID" value="NZ_VRTY01000091.1"/>
</dbReference>
<keyword evidence="3" id="KW-1185">Reference proteome</keyword>
<comment type="caution">
    <text evidence="2">The sequence shown here is derived from an EMBL/GenBank/DDBJ whole genome shotgun (WGS) entry which is preliminary data.</text>
</comment>
<gene>
    <name evidence="2" type="ORF">FVR03_18965</name>
</gene>
<keyword evidence="1" id="KW-0472">Membrane</keyword>
<accession>A0A5C8J8Z2</accession>
<name>A0A5C8J8Z2_9BACT</name>
<protein>
    <submittedName>
        <fullName evidence="2">Uncharacterized protein</fullName>
    </submittedName>
</protein>
<dbReference type="AlphaFoldDB" id="A0A5C8J8Z2"/>
<keyword evidence="1" id="KW-1133">Transmembrane helix</keyword>
<evidence type="ECO:0000313" key="2">
    <source>
        <dbReference type="EMBL" id="TXK33741.1"/>
    </source>
</evidence>
<keyword evidence="1" id="KW-0812">Transmembrane</keyword>
<feature type="transmembrane region" description="Helical" evidence="1">
    <location>
        <begin position="36"/>
        <end position="54"/>
    </location>
</feature>
<evidence type="ECO:0000256" key="1">
    <source>
        <dbReference type="SAM" id="Phobius"/>
    </source>
</evidence>
<reference evidence="2 3" key="1">
    <citation type="submission" date="2019-08" db="EMBL/GenBank/DDBJ databases">
        <authorList>
            <person name="Shi S."/>
        </authorList>
    </citation>
    <scope>NUCLEOTIDE SEQUENCE [LARGE SCALE GENOMIC DNA]</scope>
    <source>
        <strain evidence="2 3">GY10130</strain>
    </source>
</reference>
<organism evidence="2 3">
    <name type="scientific">Pontibacter qinzhouensis</name>
    <dbReference type="NCBI Taxonomy" id="2603253"/>
    <lineage>
        <taxon>Bacteria</taxon>
        <taxon>Pseudomonadati</taxon>
        <taxon>Bacteroidota</taxon>
        <taxon>Cytophagia</taxon>
        <taxon>Cytophagales</taxon>
        <taxon>Hymenobacteraceae</taxon>
        <taxon>Pontibacter</taxon>
    </lineage>
</organism>
<dbReference type="EMBL" id="VRTY01000091">
    <property type="protein sequence ID" value="TXK33741.1"/>
    <property type="molecule type" value="Genomic_DNA"/>
</dbReference>